<gene>
    <name evidence="4" type="ORF">RFI_21850</name>
</gene>
<dbReference type="PANTHER" id="PTHR45641">
    <property type="entry name" value="TETRATRICOPEPTIDE REPEAT PROTEIN (AFU_ORTHOLOGUE AFUA_6G03870)"/>
    <property type="match status" value="1"/>
</dbReference>
<dbReference type="InterPro" id="IPR019734">
    <property type="entry name" value="TPR_rpt"/>
</dbReference>
<dbReference type="Proteomes" id="UP000023152">
    <property type="component" value="Unassembled WGS sequence"/>
</dbReference>
<dbReference type="Gene3D" id="1.25.40.10">
    <property type="entry name" value="Tetratricopeptide repeat domain"/>
    <property type="match status" value="2"/>
</dbReference>
<dbReference type="OrthoDB" id="626167at2759"/>
<dbReference type="PANTHER" id="PTHR45641:SF19">
    <property type="entry name" value="NEPHROCYSTIN-3"/>
    <property type="match status" value="1"/>
</dbReference>
<accession>X6MQ04</accession>
<evidence type="ECO:0000313" key="4">
    <source>
        <dbReference type="EMBL" id="ETO15512.1"/>
    </source>
</evidence>
<evidence type="ECO:0000313" key="5">
    <source>
        <dbReference type="Proteomes" id="UP000023152"/>
    </source>
</evidence>
<feature type="repeat" description="TPR" evidence="3">
    <location>
        <begin position="360"/>
        <end position="393"/>
    </location>
</feature>
<dbReference type="SMART" id="SM00028">
    <property type="entry name" value="TPR"/>
    <property type="match status" value="5"/>
</dbReference>
<comment type="caution">
    <text evidence="4">The sequence shown here is derived from an EMBL/GenBank/DDBJ whole genome shotgun (WGS) entry which is preliminary data.</text>
</comment>
<dbReference type="PROSITE" id="PS50005">
    <property type="entry name" value="TPR"/>
    <property type="match status" value="5"/>
</dbReference>
<keyword evidence="2 3" id="KW-0802">TPR repeat</keyword>
<name>X6MQ04_RETFI</name>
<dbReference type="AlphaFoldDB" id="X6MQ04"/>
<feature type="repeat" description="TPR" evidence="3">
    <location>
        <begin position="318"/>
        <end position="351"/>
    </location>
</feature>
<evidence type="ECO:0000256" key="1">
    <source>
        <dbReference type="ARBA" id="ARBA00022737"/>
    </source>
</evidence>
<sequence length="443" mass="51612">MASDNNEQSQSKDDITKKDVDFKKHWNRDWKDAHVEAARTVEEMIKQSEQGLIVVAKSTPEWTRSLESEKDKSKHGFGASMKDTSTKKREFGDYWLHVMKCKQIEFNGESIDGNSLRDSAEKCTEKSCFDEAALHLQQALQLVTITFEPNHPYFGDFYHNLGLAYYCKRRYSDAIVCYEKALDVRKKTFGTNHPGVAQLYHNLGLTYDSKRKYRKALKSYKWALKIRNCLLRNTHSKVSDSFVDVKIPCDNTSERFQNMTLKIKMDVFGISYADVAWSYNNIGTVYDAMDNFEKAMKCYEQSLKIRQDMYGPDHYQVAHSYDNIGITYYNRAQYDKALENSEKALQIRLRLFGTNHQHVIDSYNSLGAIFRRMKQYDKAIESYNHAIDITKTMLGNLNRNVGDLNWYIGGTFEEKGETEMAIKYYEKAWTFTISLWGRGMKKQ</sequence>
<keyword evidence="1" id="KW-0677">Repeat</keyword>
<feature type="repeat" description="TPR" evidence="3">
    <location>
        <begin position="276"/>
        <end position="309"/>
    </location>
</feature>
<dbReference type="SUPFAM" id="SSF48452">
    <property type="entry name" value="TPR-like"/>
    <property type="match status" value="1"/>
</dbReference>
<dbReference type="PROSITE" id="PS50293">
    <property type="entry name" value="TPR_REGION"/>
    <property type="match status" value="1"/>
</dbReference>
<dbReference type="InterPro" id="IPR011990">
    <property type="entry name" value="TPR-like_helical_dom_sf"/>
</dbReference>
<evidence type="ECO:0000256" key="2">
    <source>
        <dbReference type="ARBA" id="ARBA00022803"/>
    </source>
</evidence>
<dbReference type="OMA" id="CLLRNTH"/>
<reference evidence="4 5" key="1">
    <citation type="journal article" date="2013" name="Curr. Biol.">
        <title>The Genome of the Foraminiferan Reticulomyxa filosa.</title>
        <authorList>
            <person name="Glockner G."/>
            <person name="Hulsmann N."/>
            <person name="Schleicher M."/>
            <person name="Noegel A.A."/>
            <person name="Eichinger L."/>
            <person name="Gallinger C."/>
            <person name="Pawlowski J."/>
            <person name="Sierra R."/>
            <person name="Euteneuer U."/>
            <person name="Pillet L."/>
            <person name="Moustafa A."/>
            <person name="Platzer M."/>
            <person name="Groth M."/>
            <person name="Szafranski K."/>
            <person name="Schliwa M."/>
        </authorList>
    </citation>
    <scope>NUCLEOTIDE SEQUENCE [LARGE SCALE GENOMIC DNA]</scope>
</reference>
<dbReference type="Pfam" id="PF13424">
    <property type="entry name" value="TPR_12"/>
    <property type="match status" value="2"/>
</dbReference>
<protein>
    <submittedName>
        <fullName evidence="4">Uncharacterized protein</fullName>
    </submittedName>
</protein>
<keyword evidence="5" id="KW-1185">Reference proteome</keyword>
<proteinExistence type="predicted"/>
<feature type="repeat" description="TPR" evidence="3">
    <location>
        <begin position="155"/>
        <end position="188"/>
    </location>
</feature>
<dbReference type="Pfam" id="PF13181">
    <property type="entry name" value="TPR_8"/>
    <property type="match status" value="2"/>
</dbReference>
<feature type="repeat" description="TPR" evidence="3">
    <location>
        <begin position="197"/>
        <end position="230"/>
    </location>
</feature>
<organism evidence="4 5">
    <name type="scientific">Reticulomyxa filosa</name>
    <dbReference type="NCBI Taxonomy" id="46433"/>
    <lineage>
        <taxon>Eukaryota</taxon>
        <taxon>Sar</taxon>
        <taxon>Rhizaria</taxon>
        <taxon>Retaria</taxon>
        <taxon>Foraminifera</taxon>
        <taxon>Monothalamids</taxon>
        <taxon>Reticulomyxidae</taxon>
        <taxon>Reticulomyxa</taxon>
    </lineage>
</organism>
<dbReference type="EMBL" id="ASPP01019056">
    <property type="protein sequence ID" value="ETO15512.1"/>
    <property type="molecule type" value="Genomic_DNA"/>
</dbReference>
<evidence type="ECO:0000256" key="3">
    <source>
        <dbReference type="PROSITE-ProRule" id="PRU00339"/>
    </source>
</evidence>